<dbReference type="InterPro" id="IPR028976">
    <property type="entry name" value="CheC-like_sf"/>
</dbReference>
<evidence type="ECO:0000256" key="2">
    <source>
        <dbReference type="ARBA" id="ARBA00009226"/>
    </source>
</evidence>
<gene>
    <name evidence="10" type="primary">fliY</name>
    <name evidence="10" type="ORF">GCM10022410_03950</name>
</gene>
<dbReference type="InterPro" id="IPR051469">
    <property type="entry name" value="FliN/MopA/SpaO"/>
</dbReference>
<evidence type="ECO:0000256" key="6">
    <source>
        <dbReference type="ARBA" id="ARBA00023136"/>
    </source>
</evidence>
<evidence type="ECO:0000313" key="10">
    <source>
        <dbReference type="EMBL" id="GAA4060018.1"/>
    </source>
</evidence>
<evidence type="ECO:0000313" key="11">
    <source>
        <dbReference type="Proteomes" id="UP001501734"/>
    </source>
</evidence>
<dbReference type="PANTHER" id="PTHR43484:SF1">
    <property type="entry name" value="FLAGELLAR MOTOR SWITCH PROTEIN FLIN"/>
    <property type="match status" value="1"/>
</dbReference>
<accession>A0ABP7V5I1</accession>
<comment type="caution">
    <text evidence="10">The sequence shown here is derived from an EMBL/GenBank/DDBJ whole genome shotgun (WGS) entry which is preliminary data.</text>
</comment>
<dbReference type="InterPro" id="IPR001543">
    <property type="entry name" value="FliN-like_C"/>
</dbReference>
<keyword evidence="4" id="KW-0145">Chemotaxis</keyword>
<dbReference type="Proteomes" id="UP001501734">
    <property type="component" value="Unassembled WGS sequence"/>
</dbReference>
<dbReference type="InterPro" id="IPR036429">
    <property type="entry name" value="SpoA-like_sf"/>
</dbReference>
<dbReference type="EMBL" id="BAABDL010000017">
    <property type="protein sequence ID" value="GAA4060018.1"/>
    <property type="molecule type" value="Genomic_DNA"/>
</dbReference>
<evidence type="ECO:0000256" key="3">
    <source>
        <dbReference type="ARBA" id="ARBA00022475"/>
    </source>
</evidence>
<feature type="domain" description="CheC-like protein" evidence="9">
    <location>
        <begin position="39"/>
        <end position="74"/>
    </location>
</feature>
<evidence type="ECO:0000256" key="4">
    <source>
        <dbReference type="ARBA" id="ARBA00022500"/>
    </source>
</evidence>
<keyword evidence="10" id="KW-0282">Flagellum</keyword>
<keyword evidence="11" id="KW-1185">Reference proteome</keyword>
<dbReference type="SUPFAM" id="SSF101801">
    <property type="entry name" value="Surface presentation of antigens (SPOA)"/>
    <property type="match status" value="1"/>
</dbReference>
<dbReference type="Pfam" id="PF01052">
    <property type="entry name" value="FliMN_C"/>
    <property type="match status" value="1"/>
</dbReference>
<evidence type="ECO:0000259" key="8">
    <source>
        <dbReference type="Pfam" id="PF01052"/>
    </source>
</evidence>
<dbReference type="Pfam" id="PF04509">
    <property type="entry name" value="CheC"/>
    <property type="match status" value="2"/>
</dbReference>
<keyword evidence="3" id="KW-1003">Cell membrane</keyword>
<dbReference type="SUPFAM" id="SSF103039">
    <property type="entry name" value="CheC-like"/>
    <property type="match status" value="1"/>
</dbReference>
<keyword evidence="6" id="KW-0472">Membrane</keyword>
<protein>
    <submittedName>
        <fullName evidence="10">Flagellar motor switch phosphatase FliY</fullName>
    </submittedName>
</protein>
<feature type="domain" description="Flagellar motor switch protein FliN-like C-terminal" evidence="8">
    <location>
        <begin position="307"/>
        <end position="377"/>
    </location>
</feature>
<dbReference type="NCBIfam" id="TIGR02480">
    <property type="entry name" value="fliN"/>
    <property type="match status" value="1"/>
</dbReference>
<organism evidence="10 11">
    <name type="scientific">Amphibacillus indicireducens</name>
    <dbReference type="NCBI Taxonomy" id="1076330"/>
    <lineage>
        <taxon>Bacteria</taxon>
        <taxon>Bacillati</taxon>
        <taxon>Bacillota</taxon>
        <taxon>Bacilli</taxon>
        <taxon>Bacillales</taxon>
        <taxon>Bacillaceae</taxon>
        <taxon>Amphibacillus</taxon>
    </lineage>
</organism>
<feature type="region of interest" description="Disordered" evidence="7">
    <location>
        <begin position="228"/>
        <end position="254"/>
    </location>
</feature>
<sequence length="387" mass="42855">MNDGMLSQDEIDALLNLDDDTEEEVIDQPQEEQPVLTEIEQDALGEIGNISFGSSATTLATLLNQKVEITTPTVTFVKRNELEKEFPIPHVGVEVKYTQGFKADNLFVLKSDDAYVIADLMLGGDGQGHNQEIELDDIYMSAIQEAMNQMMGTAATSMSTIFSKRVDISPPATVMLDVSEDSSDQYIPNDDILIKVSFQLIIGDLVDSNIMQLLPPSFAKEMVDGLLNASEPEPEPTPEPQAEVKHEEKEVKSMSQQTVEREMVSTPPRQPQNIGEPTQANATIQNAQFSSFEQFDLPQTEQRNLDMLLDIPLQVTVELGRTKRAVQDILELSSGSILELDKLAGEPVDIHVNNKLIAQGEVVVIDENFGVRVTEIISQTDRLKNLK</sequence>
<keyword evidence="10" id="KW-0966">Cell projection</keyword>
<evidence type="ECO:0000259" key="9">
    <source>
        <dbReference type="Pfam" id="PF04509"/>
    </source>
</evidence>
<dbReference type="Gene3D" id="3.40.1550.10">
    <property type="entry name" value="CheC-like"/>
    <property type="match status" value="1"/>
</dbReference>
<comment type="subcellular location">
    <subcellularLocation>
        <location evidence="1">Cell membrane</location>
        <topology evidence="1">Peripheral membrane protein</topology>
        <orientation evidence="1">Cytoplasmic side</orientation>
    </subcellularLocation>
</comment>
<keyword evidence="5" id="KW-0283">Flagellar rotation</keyword>
<evidence type="ECO:0000256" key="5">
    <source>
        <dbReference type="ARBA" id="ARBA00022779"/>
    </source>
</evidence>
<feature type="compositionally biased region" description="Basic and acidic residues" evidence="7">
    <location>
        <begin position="242"/>
        <end position="252"/>
    </location>
</feature>
<dbReference type="InterPro" id="IPR007597">
    <property type="entry name" value="CheC"/>
</dbReference>
<proteinExistence type="inferred from homology"/>
<dbReference type="InterPro" id="IPR012826">
    <property type="entry name" value="FliN"/>
</dbReference>
<dbReference type="NCBIfam" id="NF005995">
    <property type="entry name" value="PRK08119.1"/>
    <property type="match status" value="1"/>
</dbReference>
<dbReference type="RefSeq" id="WP_344909802.1">
    <property type="nucleotide sequence ID" value="NZ_BAABDL010000017.1"/>
</dbReference>
<dbReference type="PANTHER" id="PTHR43484">
    <property type="match status" value="1"/>
</dbReference>
<dbReference type="CDD" id="cd17907">
    <property type="entry name" value="FliY_FliN-Y"/>
    <property type="match status" value="1"/>
</dbReference>
<dbReference type="PRINTS" id="PR00956">
    <property type="entry name" value="FLGMOTORFLIN"/>
</dbReference>
<reference evidence="11" key="1">
    <citation type="journal article" date="2019" name="Int. J. Syst. Evol. Microbiol.">
        <title>The Global Catalogue of Microorganisms (GCM) 10K type strain sequencing project: providing services to taxonomists for standard genome sequencing and annotation.</title>
        <authorList>
            <consortium name="The Broad Institute Genomics Platform"/>
            <consortium name="The Broad Institute Genome Sequencing Center for Infectious Disease"/>
            <person name="Wu L."/>
            <person name="Ma J."/>
        </authorList>
    </citation>
    <scope>NUCLEOTIDE SEQUENCE [LARGE SCALE GENOMIC DNA]</scope>
    <source>
        <strain evidence="11">JCM 17250</strain>
    </source>
</reference>
<comment type="similarity">
    <text evidence="2">Belongs to the FliN/MopA/SpaO family.</text>
</comment>
<dbReference type="Gene3D" id="2.30.330.10">
    <property type="entry name" value="SpoA-like"/>
    <property type="match status" value="1"/>
</dbReference>
<name>A0ABP7V5I1_9BACI</name>
<keyword evidence="10" id="KW-0969">Cilium</keyword>
<evidence type="ECO:0000256" key="7">
    <source>
        <dbReference type="SAM" id="MobiDB-lite"/>
    </source>
</evidence>
<evidence type="ECO:0000256" key="1">
    <source>
        <dbReference type="ARBA" id="ARBA00004413"/>
    </source>
</evidence>
<feature type="domain" description="CheC-like protein" evidence="9">
    <location>
        <begin position="140"/>
        <end position="174"/>
    </location>
</feature>
<dbReference type="InterPro" id="IPR001172">
    <property type="entry name" value="FliN_T3SS_HrcQb"/>
</dbReference>